<dbReference type="Pfam" id="PF01168">
    <property type="entry name" value="Ala_racemase_N"/>
    <property type="match status" value="1"/>
</dbReference>
<comment type="similarity">
    <text evidence="4">Belongs to the alanine racemase family.</text>
</comment>
<dbReference type="EMBL" id="JAUHJQ010000004">
    <property type="protein sequence ID" value="MDN4173588.1"/>
    <property type="molecule type" value="Genomic_DNA"/>
</dbReference>
<dbReference type="PRINTS" id="PR00992">
    <property type="entry name" value="ALARACEMASE"/>
</dbReference>
<comment type="function">
    <text evidence="4">Catalyzes the interconversion of L-alanine and D-alanine. May also act on other amino acids.</text>
</comment>
<dbReference type="Proteomes" id="UP001168620">
    <property type="component" value="Unassembled WGS sequence"/>
</dbReference>
<proteinExistence type="inferred from homology"/>
<evidence type="ECO:0000259" key="5">
    <source>
        <dbReference type="SMART" id="SM01005"/>
    </source>
</evidence>
<dbReference type="PANTHER" id="PTHR30511:SF0">
    <property type="entry name" value="ALANINE RACEMASE, CATABOLIC-RELATED"/>
    <property type="match status" value="1"/>
</dbReference>
<evidence type="ECO:0000256" key="1">
    <source>
        <dbReference type="ARBA" id="ARBA00001933"/>
    </source>
</evidence>
<dbReference type="InterPro" id="IPR009006">
    <property type="entry name" value="Ala_racemase/Decarboxylase_C"/>
</dbReference>
<name>A0ABT8FFX7_9ACTN</name>
<feature type="binding site" evidence="4">
    <location>
        <position position="316"/>
    </location>
    <ligand>
        <name>substrate</name>
    </ligand>
</feature>
<dbReference type="Gene3D" id="3.20.20.10">
    <property type="entry name" value="Alanine racemase"/>
    <property type="match status" value="1"/>
</dbReference>
<gene>
    <name evidence="6" type="primary">alr</name>
    <name evidence="6" type="ORF">QWY28_11575</name>
</gene>
<dbReference type="NCBIfam" id="TIGR00492">
    <property type="entry name" value="alr"/>
    <property type="match status" value="1"/>
</dbReference>
<reference evidence="6" key="1">
    <citation type="submission" date="2023-06" db="EMBL/GenBank/DDBJ databases">
        <title>Draft genome sequence of Nocardioides sp. SOB77.</title>
        <authorList>
            <person name="Zhang G."/>
        </authorList>
    </citation>
    <scope>NUCLEOTIDE SEQUENCE</scope>
    <source>
        <strain evidence="6">SOB77</strain>
    </source>
</reference>
<protein>
    <recommendedName>
        <fullName evidence="4">Alanine racemase</fullName>
        <ecNumber evidence="4">5.1.1.1</ecNumber>
    </recommendedName>
</protein>
<comment type="caution">
    <text evidence="6">The sequence shown here is derived from an EMBL/GenBank/DDBJ whole genome shotgun (WGS) entry which is preliminary data.</text>
</comment>
<dbReference type="CDD" id="cd00430">
    <property type="entry name" value="PLPDE_III_AR"/>
    <property type="match status" value="1"/>
</dbReference>
<dbReference type="SUPFAM" id="SSF51419">
    <property type="entry name" value="PLP-binding barrel"/>
    <property type="match status" value="1"/>
</dbReference>
<evidence type="ECO:0000256" key="2">
    <source>
        <dbReference type="ARBA" id="ARBA00022898"/>
    </source>
</evidence>
<keyword evidence="3 4" id="KW-0413">Isomerase</keyword>
<keyword evidence="7" id="KW-1185">Reference proteome</keyword>
<dbReference type="RefSeq" id="WP_300952705.1">
    <property type="nucleotide sequence ID" value="NZ_JAUHJQ010000004.1"/>
</dbReference>
<dbReference type="Gene3D" id="2.40.37.10">
    <property type="entry name" value="Lyase, Ornithine Decarboxylase, Chain A, domain 1"/>
    <property type="match status" value="1"/>
</dbReference>
<dbReference type="SUPFAM" id="SSF50621">
    <property type="entry name" value="Alanine racemase C-terminal domain-like"/>
    <property type="match status" value="1"/>
</dbReference>
<dbReference type="InterPro" id="IPR000821">
    <property type="entry name" value="Ala_racemase"/>
</dbReference>
<dbReference type="EC" id="5.1.1.1" evidence="4"/>
<accession>A0ABT8FFX7</accession>
<feature type="active site" description="Proton acceptor; specific for D-alanine" evidence="4">
    <location>
        <position position="46"/>
    </location>
</feature>
<evidence type="ECO:0000313" key="7">
    <source>
        <dbReference type="Proteomes" id="UP001168620"/>
    </source>
</evidence>
<comment type="catalytic activity">
    <reaction evidence="4">
        <text>L-alanine = D-alanine</text>
        <dbReference type="Rhea" id="RHEA:20249"/>
        <dbReference type="ChEBI" id="CHEBI:57416"/>
        <dbReference type="ChEBI" id="CHEBI:57972"/>
        <dbReference type="EC" id="5.1.1.1"/>
    </reaction>
</comment>
<dbReference type="InterPro" id="IPR011079">
    <property type="entry name" value="Ala_racemase_C"/>
</dbReference>
<dbReference type="SMART" id="SM01005">
    <property type="entry name" value="Ala_racemase_C"/>
    <property type="match status" value="1"/>
</dbReference>
<dbReference type="InterPro" id="IPR029066">
    <property type="entry name" value="PLP-binding_barrel"/>
</dbReference>
<feature type="binding site" evidence="4">
    <location>
        <position position="140"/>
    </location>
    <ligand>
        <name>substrate</name>
    </ligand>
</feature>
<dbReference type="Pfam" id="PF00842">
    <property type="entry name" value="Ala_racemase_C"/>
    <property type="match status" value="1"/>
</dbReference>
<evidence type="ECO:0000313" key="6">
    <source>
        <dbReference type="EMBL" id="MDN4173588.1"/>
    </source>
</evidence>
<sequence length="389" mass="39553">MSAPCPSAVVPAAPTRPLLEVDLAAVGANVRLLAGRTGGGLMAVVKADGFGHGAVDVARTALAHGATWLGVTGLAEALPLRAAGLRAPVLSWLNPVGADWAAAIAADVDVAVPGLEHLAAVAAAPGRARVHLHVDCGMARDGAAPATWSALCAAARRAERRGEVEVVGVMGHLGCAEDPSDACNARGRTRFAWALETARAAGLRPVHRHLASTAATLTDPRTHHTMSRVGAGLVGIDPSGTTALRGALTLTAPVVSVRQVPAGTPVGYGHEHRTARATHLALVPVGYGDGLPRAASGRAEVVVRGRRRPVVGRLSMDQLVVDVGERPVPPGEPVTLLGPGDAGEPTATDWAGWAGTIAHEVVTGLGAATRTGTRLERRVVGAAHLRSLA</sequence>
<dbReference type="InterPro" id="IPR001608">
    <property type="entry name" value="Ala_racemase_N"/>
</dbReference>
<comment type="pathway">
    <text evidence="4">Amino-acid biosynthesis; D-alanine biosynthesis; D-alanine from L-alanine: step 1/1.</text>
</comment>
<feature type="modified residue" description="N6-(pyridoxal phosphate)lysine" evidence="4">
    <location>
        <position position="46"/>
    </location>
</feature>
<organism evidence="6 7">
    <name type="scientific">Nocardioides oceani</name>
    <dbReference type="NCBI Taxonomy" id="3058369"/>
    <lineage>
        <taxon>Bacteria</taxon>
        <taxon>Bacillati</taxon>
        <taxon>Actinomycetota</taxon>
        <taxon>Actinomycetes</taxon>
        <taxon>Propionibacteriales</taxon>
        <taxon>Nocardioidaceae</taxon>
        <taxon>Nocardioides</taxon>
    </lineage>
</organism>
<feature type="domain" description="Alanine racemase C-terminal" evidence="5">
    <location>
        <begin position="247"/>
        <end position="380"/>
    </location>
</feature>
<dbReference type="GO" id="GO:0008784">
    <property type="term" value="F:alanine racemase activity"/>
    <property type="evidence" value="ECO:0007669"/>
    <property type="project" value="UniProtKB-EC"/>
</dbReference>
<feature type="active site" description="Proton acceptor; specific for L-alanine" evidence="4">
    <location>
        <position position="268"/>
    </location>
</feature>
<evidence type="ECO:0000256" key="4">
    <source>
        <dbReference type="HAMAP-Rule" id="MF_01201"/>
    </source>
</evidence>
<dbReference type="PANTHER" id="PTHR30511">
    <property type="entry name" value="ALANINE RACEMASE"/>
    <property type="match status" value="1"/>
</dbReference>
<comment type="cofactor">
    <cofactor evidence="1 4">
        <name>pyridoxal 5'-phosphate</name>
        <dbReference type="ChEBI" id="CHEBI:597326"/>
    </cofactor>
</comment>
<evidence type="ECO:0000256" key="3">
    <source>
        <dbReference type="ARBA" id="ARBA00023235"/>
    </source>
</evidence>
<keyword evidence="2 4" id="KW-0663">Pyridoxal phosphate</keyword>
<dbReference type="HAMAP" id="MF_01201">
    <property type="entry name" value="Ala_racemase"/>
    <property type="match status" value="1"/>
</dbReference>